<name>A0AAX1QUE6_9VIBR</name>
<protein>
    <recommendedName>
        <fullName evidence="4">DUF3265 domain-containing protein</fullName>
    </recommendedName>
</protein>
<feature type="transmembrane region" description="Helical" evidence="1">
    <location>
        <begin position="38"/>
        <end position="59"/>
    </location>
</feature>
<feature type="transmembrane region" description="Helical" evidence="1">
    <location>
        <begin position="12"/>
        <end position="32"/>
    </location>
</feature>
<keyword evidence="1" id="KW-0472">Membrane</keyword>
<organism evidence="2 3">
    <name type="scientific">Vibrio paracholerae</name>
    <dbReference type="NCBI Taxonomy" id="650003"/>
    <lineage>
        <taxon>Bacteria</taxon>
        <taxon>Pseudomonadati</taxon>
        <taxon>Pseudomonadota</taxon>
        <taxon>Gammaproteobacteria</taxon>
        <taxon>Vibrionales</taxon>
        <taxon>Vibrionaceae</taxon>
        <taxon>Vibrio</taxon>
    </lineage>
</organism>
<accession>A0AAX1QUE6</accession>
<evidence type="ECO:0000313" key="2">
    <source>
        <dbReference type="EMBL" id="RBM81391.1"/>
    </source>
</evidence>
<evidence type="ECO:0000313" key="3">
    <source>
        <dbReference type="Proteomes" id="UP000252427"/>
    </source>
</evidence>
<comment type="caution">
    <text evidence="2">The sequence shown here is derived from an EMBL/GenBank/DDBJ whole genome shotgun (WGS) entry which is preliminary data.</text>
</comment>
<dbReference type="AlphaFoldDB" id="A0AAX1QUE6"/>
<sequence>MAREIQRSGLSRPFLCHLNIDSSHIFILIFLMEEIVSFGGEFFVATLITAWVKTLCLWIL</sequence>
<gene>
    <name evidence="2" type="ORF">DLR70_09290</name>
</gene>
<keyword evidence="1" id="KW-1133">Transmembrane helix</keyword>
<proteinExistence type="predicted"/>
<dbReference type="Proteomes" id="UP000252427">
    <property type="component" value="Unassembled WGS sequence"/>
</dbReference>
<keyword evidence="1" id="KW-0812">Transmembrane</keyword>
<dbReference type="EMBL" id="QKKS01000016">
    <property type="protein sequence ID" value="RBM81391.1"/>
    <property type="molecule type" value="Genomic_DNA"/>
</dbReference>
<evidence type="ECO:0008006" key="4">
    <source>
        <dbReference type="Google" id="ProtNLM"/>
    </source>
</evidence>
<reference evidence="2 3" key="1">
    <citation type="submission" date="2018-06" db="EMBL/GenBank/DDBJ databases">
        <title>Draft genome sequences of nine Vibrio sp. clinical isolates from across the United States representing the closest known relative of Vibrio cholerae.</title>
        <authorList>
            <person name="Islam M.T."/>
            <person name="Liang K."/>
            <person name="Im M.S."/>
            <person name="Winkjer J."/>
            <person name="Busby S."/>
            <person name="Batra D."/>
            <person name="Rowe L."/>
            <person name="Tarr C.L."/>
            <person name="Boucher Y."/>
        </authorList>
    </citation>
    <scope>NUCLEOTIDE SEQUENCE [LARGE SCALE GENOMIC DNA]</scope>
    <source>
        <strain evidence="2 3">2016V-1114</strain>
    </source>
</reference>
<evidence type="ECO:0000256" key="1">
    <source>
        <dbReference type="SAM" id="Phobius"/>
    </source>
</evidence>